<comment type="caution">
    <text evidence="3">The sequence shown here is derived from an EMBL/GenBank/DDBJ whole genome shotgun (WGS) entry which is preliminary data.</text>
</comment>
<dbReference type="CDD" id="cd00093">
    <property type="entry name" value="HTH_XRE"/>
    <property type="match status" value="1"/>
</dbReference>
<dbReference type="PANTHER" id="PTHR46558">
    <property type="entry name" value="TRACRIPTIONAL REGULATORY PROTEIN-RELATED-RELATED"/>
    <property type="match status" value="1"/>
</dbReference>
<keyword evidence="1" id="KW-0238">DNA-binding</keyword>
<dbReference type="InterPro" id="IPR010982">
    <property type="entry name" value="Lambda_DNA-bd_dom_sf"/>
</dbReference>
<feature type="domain" description="HTH cro/C1-type" evidence="2">
    <location>
        <begin position="5"/>
        <end position="59"/>
    </location>
</feature>
<keyword evidence="4" id="KW-1185">Reference proteome</keyword>
<name>A0ABT9V449_9BACL</name>
<sequence length="68" mass="7848">MKNRLVEYRKKHGYSQDRLAEILGVSRQTIISIEKGKYSPSLPLAFELANVFQTTIEELFIYEGNKKG</sequence>
<evidence type="ECO:0000259" key="2">
    <source>
        <dbReference type="PROSITE" id="PS50943"/>
    </source>
</evidence>
<evidence type="ECO:0000313" key="4">
    <source>
        <dbReference type="Proteomes" id="UP001231362"/>
    </source>
</evidence>
<evidence type="ECO:0000313" key="3">
    <source>
        <dbReference type="EMBL" id="MDQ0155712.1"/>
    </source>
</evidence>
<dbReference type="SMART" id="SM00530">
    <property type="entry name" value="HTH_XRE"/>
    <property type="match status" value="1"/>
</dbReference>
<dbReference type="SUPFAM" id="SSF47413">
    <property type="entry name" value="lambda repressor-like DNA-binding domains"/>
    <property type="match status" value="1"/>
</dbReference>
<dbReference type="InterPro" id="IPR001387">
    <property type="entry name" value="Cro/C1-type_HTH"/>
</dbReference>
<dbReference type="RefSeq" id="WP_307150242.1">
    <property type="nucleotide sequence ID" value="NZ_JAUSTU010000008.1"/>
</dbReference>
<dbReference type="PANTHER" id="PTHR46558:SF4">
    <property type="entry name" value="DNA-BIDING PHAGE PROTEIN"/>
    <property type="match status" value="1"/>
</dbReference>
<proteinExistence type="predicted"/>
<evidence type="ECO:0000256" key="1">
    <source>
        <dbReference type="ARBA" id="ARBA00023125"/>
    </source>
</evidence>
<reference evidence="3 4" key="1">
    <citation type="submission" date="2023-07" db="EMBL/GenBank/DDBJ databases">
        <title>Genomic Encyclopedia of Type Strains, Phase IV (KMG-IV): sequencing the most valuable type-strain genomes for metagenomic binning, comparative biology and taxonomic classification.</title>
        <authorList>
            <person name="Goeker M."/>
        </authorList>
    </citation>
    <scope>NUCLEOTIDE SEQUENCE [LARGE SCALE GENOMIC DNA]</scope>
    <source>
        <strain evidence="3 4">DSM 23948</strain>
    </source>
</reference>
<organism evidence="3 4">
    <name type="scientific">Anoxybacillus andreesenii</name>
    <dbReference type="NCBI Taxonomy" id="1325932"/>
    <lineage>
        <taxon>Bacteria</taxon>
        <taxon>Bacillati</taxon>
        <taxon>Bacillota</taxon>
        <taxon>Bacilli</taxon>
        <taxon>Bacillales</taxon>
        <taxon>Anoxybacillaceae</taxon>
        <taxon>Anoxybacillus</taxon>
    </lineage>
</organism>
<accession>A0ABT9V449</accession>
<dbReference type="EMBL" id="JAUSTU010000008">
    <property type="protein sequence ID" value="MDQ0155712.1"/>
    <property type="molecule type" value="Genomic_DNA"/>
</dbReference>
<gene>
    <name evidence="3" type="ORF">J2S07_002017</name>
</gene>
<dbReference type="PROSITE" id="PS50943">
    <property type="entry name" value="HTH_CROC1"/>
    <property type="match status" value="1"/>
</dbReference>
<dbReference type="Gene3D" id="1.10.260.40">
    <property type="entry name" value="lambda repressor-like DNA-binding domains"/>
    <property type="match status" value="1"/>
</dbReference>
<protein>
    <submittedName>
        <fullName evidence="3">Transcriptional regulator</fullName>
    </submittedName>
</protein>
<dbReference type="Proteomes" id="UP001231362">
    <property type="component" value="Unassembled WGS sequence"/>
</dbReference>
<dbReference type="Pfam" id="PF01381">
    <property type="entry name" value="HTH_3"/>
    <property type="match status" value="1"/>
</dbReference>